<dbReference type="InterPro" id="IPR036942">
    <property type="entry name" value="Beta-barrel_TonB_sf"/>
</dbReference>
<keyword evidence="7 8" id="KW-0998">Cell outer membrane</keyword>
<dbReference type="FunFam" id="2.170.130.10:FF:000003">
    <property type="entry name" value="SusC/RagA family TonB-linked outer membrane protein"/>
    <property type="match status" value="1"/>
</dbReference>
<dbReference type="InterPro" id="IPR023997">
    <property type="entry name" value="TonB-dep_OMP_SusC/RagA_CS"/>
</dbReference>
<dbReference type="Proteomes" id="UP000184420">
    <property type="component" value="Unassembled WGS sequence"/>
</dbReference>
<dbReference type="InterPro" id="IPR008969">
    <property type="entry name" value="CarboxyPept-like_regulatory"/>
</dbReference>
<accession>A0A1M6VN46</accession>
<dbReference type="PANTHER" id="PTHR30069:SF29">
    <property type="entry name" value="HEMOGLOBIN AND HEMOGLOBIN-HAPTOGLOBIN-BINDING PROTEIN 1-RELATED"/>
    <property type="match status" value="1"/>
</dbReference>
<evidence type="ECO:0000313" key="10">
    <source>
        <dbReference type="EMBL" id="SHK82755.1"/>
    </source>
</evidence>
<evidence type="ECO:0000313" key="11">
    <source>
        <dbReference type="Proteomes" id="UP000184420"/>
    </source>
</evidence>
<comment type="similarity">
    <text evidence="8">Belongs to the TonB-dependent receptor family.</text>
</comment>
<keyword evidence="4 8" id="KW-0812">Transmembrane</keyword>
<dbReference type="Pfam" id="PF13715">
    <property type="entry name" value="CarbopepD_reg_2"/>
    <property type="match status" value="1"/>
</dbReference>
<dbReference type="InterPro" id="IPR037066">
    <property type="entry name" value="Plug_dom_sf"/>
</dbReference>
<dbReference type="InterPro" id="IPR039426">
    <property type="entry name" value="TonB-dep_rcpt-like"/>
</dbReference>
<dbReference type="OrthoDB" id="899266at2"/>
<dbReference type="PANTHER" id="PTHR30069">
    <property type="entry name" value="TONB-DEPENDENT OUTER MEMBRANE RECEPTOR"/>
    <property type="match status" value="1"/>
</dbReference>
<organism evidence="10 11">
    <name type="scientific">Chitinophaga jiangningensis</name>
    <dbReference type="NCBI Taxonomy" id="1419482"/>
    <lineage>
        <taxon>Bacteria</taxon>
        <taxon>Pseudomonadati</taxon>
        <taxon>Bacteroidota</taxon>
        <taxon>Chitinophagia</taxon>
        <taxon>Chitinophagales</taxon>
        <taxon>Chitinophagaceae</taxon>
        <taxon>Chitinophaga</taxon>
    </lineage>
</organism>
<evidence type="ECO:0000256" key="4">
    <source>
        <dbReference type="ARBA" id="ARBA00022692"/>
    </source>
</evidence>
<dbReference type="PROSITE" id="PS52016">
    <property type="entry name" value="TONB_DEPENDENT_REC_3"/>
    <property type="match status" value="1"/>
</dbReference>
<dbReference type="GO" id="GO:0009279">
    <property type="term" value="C:cell outer membrane"/>
    <property type="evidence" value="ECO:0007669"/>
    <property type="project" value="UniProtKB-SubCell"/>
</dbReference>
<dbReference type="Pfam" id="PF07715">
    <property type="entry name" value="Plug"/>
    <property type="match status" value="1"/>
</dbReference>
<reference evidence="10 11" key="1">
    <citation type="submission" date="2016-11" db="EMBL/GenBank/DDBJ databases">
        <authorList>
            <person name="Jaros S."/>
            <person name="Januszkiewicz K."/>
            <person name="Wedrychowicz H."/>
        </authorList>
    </citation>
    <scope>NUCLEOTIDE SEQUENCE [LARGE SCALE GENOMIC DNA]</scope>
    <source>
        <strain evidence="10 11">DSM 27406</strain>
    </source>
</reference>
<feature type="domain" description="TonB-dependent receptor plug" evidence="9">
    <location>
        <begin position="124"/>
        <end position="227"/>
    </location>
</feature>
<keyword evidence="11" id="KW-1185">Reference proteome</keyword>
<dbReference type="GO" id="GO:0015344">
    <property type="term" value="F:siderophore uptake transmembrane transporter activity"/>
    <property type="evidence" value="ECO:0007669"/>
    <property type="project" value="TreeGrafter"/>
</dbReference>
<dbReference type="SUPFAM" id="SSF56935">
    <property type="entry name" value="Porins"/>
    <property type="match status" value="1"/>
</dbReference>
<dbReference type="Gene3D" id="2.170.130.10">
    <property type="entry name" value="TonB-dependent receptor, plug domain"/>
    <property type="match status" value="1"/>
</dbReference>
<dbReference type="SUPFAM" id="SSF49464">
    <property type="entry name" value="Carboxypeptidase regulatory domain-like"/>
    <property type="match status" value="1"/>
</dbReference>
<dbReference type="Gene3D" id="2.40.170.20">
    <property type="entry name" value="TonB-dependent receptor, beta-barrel domain"/>
    <property type="match status" value="1"/>
</dbReference>
<dbReference type="GO" id="GO:0044718">
    <property type="term" value="P:siderophore transmembrane transport"/>
    <property type="evidence" value="ECO:0007669"/>
    <property type="project" value="TreeGrafter"/>
</dbReference>
<evidence type="ECO:0000256" key="3">
    <source>
        <dbReference type="ARBA" id="ARBA00022452"/>
    </source>
</evidence>
<dbReference type="EMBL" id="FRBL01000001">
    <property type="protein sequence ID" value="SHK82755.1"/>
    <property type="molecule type" value="Genomic_DNA"/>
</dbReference>
<gene>
    <name evidence="10" type="ORF">SAMN05444266_101278</name>
</gene>
<keyword evidence="2 8" id="KW-0813">Transport</keyword>
<dbReference type="RefSeq" id="WP_073077264.1">
    <property type="nucleotide sequence ID" value="NZ_FRBL01000001.1"/>
</dbReference>
<evidence type="ECO:0000256" key="6">
    <source>
        <dbReference type="ARBA" id="ARBA00023136"/>
    </source>
</evidence>
<evidence type="ECO:0000259" key="9">
    <source>
        <dbReference type="Pfam" id="PF07715"/>
    </source>
</evidence>
<name>A0A1M6VN46_9BACT</name>
<comment type="subcellular location">
    <subcellularLocation>
        <location evidence="1 8">Cell outer membrane</location>
        <topology evidence="1 8">Multi-pass membrane protein</topology>
    </subcellularLocation>
</comment>
<protein>
    <submittedName>
        <fullName evidence="10">TonB-linked outer membrane protein, SusC/RagA family</fullName>
    </submittedName>
</protein>
<evidence type="ECO:0000256" key="5">
    <source>
        <dbReference type="ARBA" id="ARBA00022729"/>
    </source>
</evidence>
<keyword evidence="6 8" id="KW-0472">Membrane</keyword>
<dbReference type="AlphaFoldDB" id="A0A1M6VN46"/>
<sequence>MKFFSRFHGIQPAVFLLCCIWMLSGIPIQLQAQDRTVSGKITAVNGTPVIGVNVQVAGTSHGTVSDVNGVYKLNVPAGATLKFSFIGYLSKDVKVTGNTLNVTLEEDIQKLNDVVVVGYGTQKKATLTGAITTVKMSEKAGQPITNVSNALHGVPGVFANLSNSQPGVDRSTIRIRGVGTLSSNNPLVLVDGIEYSMDELNPNDIETITVLKDAAASIYGSRAANGVIIVTTKKGKGASHVNYSYYYGKQKATYLPDAINDPIAYMKLKNQALLNEGKAQEYSDADIAEYQEGMKTDPFTYPANDWYKIALKNGKIQKHDISVAGSGDKYQYRLSLGYLDRDGILFGPGNHEKKYSVGLNATMDVTKRLRTGITLDGYYRNYTQPFYTDSWTYLARTLPILTDTLADGRYGNSWMRTAGRNNWENPRMLAYNGLQTKVVQRFLTTVFAEYKLPFDITYNIKFGVDKYDGLLSGFTPRMQTFDPKTGKATNWNSPATAPRAAKTDYNDMNIHFYNTLDWKRSFAKHNVSAMLGASYDNMDSDSWATSMYGYLDGRLDAFNAGTTWNATSGNMTRDVLESYFGRVNYDYNEKYYLEATFRYDGSGRLGKQSRWAFFPSVSAAWRIDKEAFFHSDFVSFLKLRASAGKMGNQAVDLYSTQAAVMLGEDYSFGGTLNSGAAKTADADSTLRWEITNTYNVGADINVWNNRIGFTVDAYQKMTNGMLRPINIPAQVGNLAGPKQNVGSVKNIGLELTMQYNDKFGDLNVNVFGNIGFNKNEVTDLNGEIIYGSGTITREGYPIDAYYLLQAEGIFQTQDEVKNSAKQSANTKPGYIKYKDVNNDGIINGDDRVIVNSSSSVPTSTFGFGFNLGYKGFSLTSSFQGIAGVKALPTANLAFPFNNGANATWEWTRDAWTPQNTTARLPIVTTSTGGIDNFQRSTFWLRNNSYIRLKNIQLGYALPQSLLSRVKIQKVQFFINAENLLTFSKYKDFDPESVLDQTTLYTYPMLKTFNGGINITF</sequence>
<evidence type="ECO:0000256" key="1">
    <source>
        <dbReference type="ARBA" id="ARBA00004571"/>
    </source>
</evidence>
<dbReference type="NCBIfam" id="TIGR04057">
    <property type="entry name" value="SusC_RagA_signa"/>
    <property type="match status" value="1"/>
</dbReference>
<evidence type="ECO:0000256" key="7">
    <source>
        <dbReference type="ARBA" id="ARBA00023237"/>
    </source>
</evidence>
<proteinExistence type="inferred from homology"/>
<evidence type="ECO:0000256" key="8">
    <source>
        <dbReference type="PROSITE-ProRule" id="PRU01360"/>
    </source>
</evidence>
<keyword evidence="5" id="KW-0732">Signal</keyword>
<dbReference type="InterPro" id="IPR012910">
    <property type="entry name" value="Plug_dom"/>
</dbReference>
<keyword evidence="3 8" id="KW-1134">Transmembrane beta strand</keyword>
<dbReference type="Gene3D" id="2.60.40.1120">
    <property type="entry name" value="Carboxypeptidase-like, regulatory domain"/>
    <property type="match status" value="1"/>
</dbReference>
<evidence type="ECO:0000256" key="2">
    <source>
        <dbReference type="ARBA" id="ARBA00022448"/>
    </source>
</evidence>
<dbReference type="InterPro" id="IPR023996">
    <property type="entry name" value="TonB-dep_OMP_SusC/RagA"/>
</dbReference>
<dbReference type="NCBIfam" id="TIGR04056">
    <property type="entry name" value="OMP_RagA_SusC"/>
    <property type="match status" value="1"/>
</dbReference>
<dbReference type="STRING" id="1419482.SAMN05444266_101278"/>